<evidence type="ECO:0000313" key="1">
    <source>
        <dbReference type="EMBL" id="KAE8336397.1"/>
    </source>
</evidence>
<reference evidence="1" key="1">
    <citation type="submission" date="2019-04" db="EMBL/GenBank/DDBJ databases">
        <title>Friends and foes A comparative genomics study of 23 Aspergillus species from section Flavi.</title>
        <authorList>
            <consortium name="DOE Joint Genome Institute"/>
            <person name="Kjaerbolling I."/>
            <person name="Vesth T."/>
            <person name="Frisvad J.C."/>
            <person name="Nybo J.L."/>
            <person name="Theobald S."/>
            <person name="Kildgaard S."/>
            <person name="Isbrandt T."/>
            <person name="Kuo A."/>
            <person name="Sato A."/>
            <person name="Lyhne E.K."/>
            <person name="Kogle M.E."/>
            <person name="Wiebenga A."/>
            <person name="Kun R.S."/>
            <person name="Lubbers R.J."/>
            <person name="Makela M.R."/>
            <person name="Barry K."/>
            <person name="Chovatia M."/>
            <person name="Clum A."/>
            <person name="Daum C."/>
            <person name="Haridas S."/>
            <person name="He G."/>
            <person name="LaButti K."/>
            <person name="Lipzen A."/>
            <person name="Mondo S."/>
            <person name="Riley R."/>
            <person name="Salamov A."/>
            <person name="Simmons B.A."/>
            <person name="Magnuson J.K."/>
            <person name="Henrissat B."/>
            <person name="Mortensen U.H."/>
            <person name="Larsen T.O."/>
            <person name="Devries R.P."/>
            <person name="Grigoriev I.V."/>
            <person name="Machida M."/>
            <person name="Baker S.E."/>
            <person name="Andersen M.R."/>
        </authorList>
    </citation>
    <scope>NUCLEOTIDE SEQUENCE</scope>
    <source>
        <strain evidence="1">CBS 117612</strain>
    </source>
</reference>
<accession>A0A5N6XTB3</accession>
<organism evidence="1">
    <name type="scientific">Aspergillus arachidicola</name>
    <dbReference type="NCBI Taxonomy" id="656916"/>
    <lineage>
        <taxon>Eukaryota</taxon>
        <taxon>Fungi</taxon>
        <taxon>Dikarya</taxon>
        <taxon>Ascomycota</taxon>
        <taxon>Pezizomycotina</taxon>
        <taxon>Eurotiomycetes</taxon>
        <taxon>Eurotiomycetidae</taxon>
        <taxon>Eurotiales</taxon>
        <taxon>Aspergillaceae</taxon>
        <taxon>Aspergillus</taxon>
        <taxon>Aspergillus subgen. Circumdati</taxon>
    </lineage>
</organism>
<gene>
    <name evidence="1" type="ORF">BDV24DRAFT_155240</name>
</gene>
<dbReference type="OrthoDB" id="4524183at2759"/>
<protein>
    <submittedName>
        <fullName evidence="1">Uncharacterized protein</fullName>
    </submittedName>
</protein>
<name>A0A5N6XTB3_9EURO</name>
<proteinExistence type="predicted"/>
<dbReference type="EMBL" id="ML737196">
    <property type="protein sequence ID" value="KAE8336397.1"/>
    <property type="molecule type" value="Genomic_DNA"/>
</dbReference>
<sequence length="98" mass="11816">MSEQPVREMTEMFRMLEKTIQVSLEECPKDNDDHLRPLLPMLEEKVYDGRCRWEMYENMPIYDTEKLRRHLQGVPELATCPPLHRDMFKKFLYSLGLP</sequence>
<dbReference type="Proteomes" id="UP000325558">
    <property type="component" value="Unassembled WGS sequence"/>
</dbReference>
<dbReference type="AlphaFoldDB" id="A0A5N6XTB3"/>